<feature type="domain" description="Reverse transcriptase/retrotransposon-derived protein RNase H-like" evidence="1">
    <location>
        <begin position="383"/>
        <end position="443"/>
    </location>
</feature>
<dbReference type="Gene3D" id="3.30.70.270">
    <property type="match status" value="2"/>
</dbReference>
<dbReference type="CDD" id="cd01647">
    <property type="entry name" value="RT_LTR"/>
    <property type="match status" value="1"/>
</dbReference>
<dbReference type="SUPFAM" id="SSF53098">
    <property type="entry name" value="Ribonuclease H-like"/>
    <property type="match status" value="1"/>
</dbReference>
<dbReference type="InterPro" id="IPR043502">
    <property type="entry name" value="DNA/RNA_pol_sf"/>
</dbReference>
<dbReference type="GO" id="GO:0003676">
    <property type="term" value="F:nucleic acid binding"/>
    <property type="evidence" value="ECO:0007669"/>
    <property type="project" value="InterPro"/>
</dbReference>
<dbReference type="PANTHER" id="PTHR48475">
    <property type="entry name" value="RIBONUCLEASE H"/>
    <property type="match status" value="1"/>
</dbReference>
<dbReference type="PANTHER" id="PTHR48475:SF1">
    <property type="entry name" value="RNASE H TYPE-1 DOMAIN-CONTAINING PROTEIN"/>
    <property type="match status" value="1"/>
</dbReference>
<dbReference type="InterPro" id="IPR036397">
    <property type="entry name" value="RNaseH_sf"/>
</dbReference>
<evidence type="ECO:0000259" key="1">
    <source>
        <dbReference type="Pfam" id="PF17919"/>
    </source>
</evidence>
<dbReference type="InterPro" id="IPR043128">
    <property type="entry name" value="Rev_trsase/Diguanyl_cyclase"/>
</dbReference>
<dbReference type="SUPFAM" id="SSF56672">
    <property type="entry name" value="DNA/RNA polymerases"/>
    <property type="match status" value="1"/>
</dbReference>
<dbReference type="AlphaFoldDB" id="A0A438EJ99"/>
<dbReference type="InterPro" id="IPR012337">
    <property type="entry name" value="RNaseH-like_sf"/>
</dbReference>
<proteinExistence type="predicted"/>
<dbReference type="InterPro" id="IPR041577">
    <property type="entry name" value="RT_RNaseH_2"/>
</dbReference>
<dbReference type="Pfam" id="PF17919">
    <property type="entry name" value="RT_RNaseH_2"/>
    <property type="match status" value="1"/>
</dbReference>
<evidence type="ECO:0000313" key="2">
    <source>
        <dbReference type="EMBL" id="RVW47809.1"/>
    </source>
</evidence>
<sequence length="706" mass="80272">MARLHWERVRACLTCKPFNYPVRPYRMSLANYFIKGSEIHPHMGDFGVVTDIEGVDELQHQFHHLYFLSLCFLEETIDCGVDVEPTRIVEMVQPKSISPFDLFEVSAIEVAEEIQTVLAPELMEDVTVGDDEFEDIFGFIEGTSNFVDPPLSFDILSGFISCSDDDYDSVSMDLRDVETIDFGIEDQPRKLKIGSPLSIDENDRLIHLLSLWVKEEIQNQLSVGFISVVEYPEWLVNVVLVPKKDGKVRFCVDYKDLNKASPKDDFPLPHIDLLVDSTTGHSMFSFMDGFSGYNQFLMVLEDMEKTAFITEANHLAALERFFERIRKFRLRLNPKKCTFRVTSRKLLGHIVSEIQYISHFIARLTDICELIFHLLRKNQATVWNDDCQIAFKNIKEYLLSSPILVPPMSGHPILLYLSVSYMALGCMLAQLNDSGKERAIYYLKFDIQYVSRKSIKGSIVTDHLASLSISKANQSGFGIGILLISPQGDHIPRRFDDLRYTRLPRAQNQFVDALATLASSVDISTNVVIRPLLIESRFAPDYCCLIGETKAATAKDRRALRQLATRFVICGETLYRQLAHDYFTKCVEAASYARLTSARVASFIISHIICRYGVPHELISDRGTNGAVEAANKNIKKILRKMVETSQDWSKKHLFALWAYCTSFHTSTGATPYSLVYGMEVVLPVETEMGSLRVALEKQILETEWA</sequence>
<dbReference type="Gene3D" id="3.10.10.10">
    <property type="entry name" value="HIV Type 1 Reverse Transcriptase, subunit A, domain 1"/>
    <property type="match status" value="1"/>
</dbReference>
<evidence type="ECO:0000313" key="3">
    <source>
        <dbReference type="Proteomes" id="UP000288805"/>
    </source>
</evidence>
<dbReference type="Proteomes" id="UP000288805">
    <property type="component" value="Unassembled WGS sequence"/>
</dbReference>
<gene>
    <name evidence="2" type="primary">TY3B-G_273</name>
    <name evidence="2" type="ORF">CK203_100280</name>
</gene>
<accession>A0A438EJ99</accession>
<organism evidence="2 3">
    <name type="scientific">Vitis vinifera</name>
    <name type="common">Grape</name>
    <dbReference type="NCBI Taxonomy" id="29760"/>
    <lineage>
        <taxon>Eukaryota</taxon>
        <taxon>Viridiplantae</taxon>
        <taxon>Streptophyta</taxon>
        <taxon>Embryophyta</taxon>
        <taxon>Tracheophyta</taxon>
        <taxon>Spermatophyta</taxon>
        <taxon>Magnoliopsida</taxon>
        <taxon>eudicotyledons</taxon>
        <taxon>Gunneridae</taxon>
        <taxon>Pentapetalae</taxon>
        <taxon>rosids</taxon>
        <taxon>Vitales</taxon>
        <taxon>Vitaceae</taxon>
        <taxon>Viteae</taxon>
        <taxon>Vitis</taxon>
    </lineage>
</organism>
<name>A0A438EJ99_VITVI</name>
<dbReference type="Gene3D" id="3.30.420.10">
    <property type="entry name" value="Ribonuclease H-like superfamily/Ribonuclease H"/>
    <property type="match status" value="2"/>
</dbReference>
<protein>
    <submittedName>
        <fullName evidence="2">Transposon Ty3-G Gag-Pol polyprotein</fullName>
    </submittedName>
</protein>
<dbReference type="EMBL" id="QGNW01001267">
    <property type="protein sequence ID" value="RVW47809.1"/>
    <property type="molecule type" value="Genomic_DNA"/>
</dbReference>
<reference evidence="2 3" key="1">
    <citation type="journal article" date="2018" name="PLoS Genet.">
        <title>Population sequencing reveals clonal diversity and ancestral inbreeding in the grapevine cultivar Chardonnay.</title>
        <authorList>
            <person name="Roach M.J."/>
            <person name="Johnson D.L."/>
            <person name="Bohlmann J."/>
            <person name="van Vuuren H.J."/>
            <person name="Jones S.J."/>
            <person name="Pretorius I.S."/>
            <person name="Schmidt S.A."/>
            <person name="Borneman A.R."/>
        </authorList>
    </citation>
    <scope>NUCLEOTIDE SEQUENCE [LARGE SCALE GENOMIC DNA]</scope>
    <source>
        <strain evidence="3">cv. Chardonnay</strain>
        <tissue evidence="2">Leaf</tissue>
    </source>
</reference>
<comment type="caution">
    <text evidence="2">The sequence shown here is derived from an EMBL/GenBank/DDBJ whole genome shotgun (WGS) entry which is preliminary data.</text>
</comment>